<organism evidence="4 5">
    <name type="scientific">Zostera marina</name>
    <name type="common">Eelgrass</name>
    <dbReference type="NCBI Taxonomy" id="29655"/>
    <lineage>
        <taxon>Eukaryota</taxon>
        <taxon>Viridiplantae</taxon>
        <taxon>Streptophyta</taxon>
        <taxon>Embryophyta</taxon>
        <taxon>Tracheophyta</taxon>
        <taxon>Spermatophyta</taxon>
        <taxon>Magnoliopsida</taxon>
        <taxon>Liliopsida</taxon>
        <taxon>Zosteraceae</taxon>
        <taxon>Zostera</taxon>
    </lineage>
</organism>
<dbReference type="GO" id="GO:0080120">
    <property type="term" value="P:CAAX-box protein maturation"/>
    <property type="evidence" value="ECO:0007669"/>
    <property type="project" value="UniProtKB-ARBA"/>
</dbReference>
<dbReference type="AlphaFoldDB" id="A0A0K9NQF0"/>
<proteinExistence type="predicted"/>
<evidence type="ECO:0000256" key="1">
    <source>
        <dbReference type="SAM" id="MobiDB-lite"/>
    </source>
</evidence>
<gene>
    <name evidence="4" type="ORF">ZOSMA_79G00210</name>
</gene>
<evidence type="ECO:0000256" key="2">
    <source>
        <dbReference type="SAM" id="Phobius"/>
    </source>
</evidence>
<dbReference type="PANTHER" id="PTHR43592">
    <property type="entry name" value="CAAX AMINO TERMINAL PROTEASE"/>
    <property type="match status" value="1"/>
</dbReference>
<keyword evidence="2" id="KW-1133">Transmembrane helix</keyword>
<accession>A0A0K9NQF0</accession>
<dbReference type="OMA" id="MASHAVN"/>
<dbReference type="GO" id="GO:0004175">
    <property type="term" value="F:endopeptidase activity"/>
    <property type="evidence" value="ECO:0007669"/>
    <property type="project" value="UniProtKB-ARBA"/>
</dbReference>
<protein>
    <recommendedName>
        <fullName evidence="3">CAAX prenyl protease 2/Lysostaphin resistance protein A-like domain-containing protein</fullName>
    </recommendedName>
</protein>
<feature type="transmembrane region" description="Helical" evidence="2">
    <location>
        <begin position="243"/>
        <end position="266"/>
    </location>
</feature>
<feature type="compositionally biased region" description="Polar residues" evidence="1">
    <location>
        <begin position="83"/>
        <end position="93"/>
    </location>
</feature>
<feature type="transmembrane region" description="Helical" evidence="2">
    <location>
        <begin position="218"/>
        <end position="236"/>
    </location>
</feature>
<keyword evidence="2" id="KW-0812">Transmembrane</keyword>
<evidence type="ECO:0000259" key="3">
    <source>
        <dbReference type="Pfam" id="PF02517"/>
    </source>
</evidence>
<keyword evidence="2" id="KW-0472">Membrane</keyword>
<dbReference type="Proteomes" id="UP000036987">
    <property type="component" value="Unassembled WGS sequence"/>
</dbReference>
<reference evidence="5" key="1">
    <citation type="journal article" date="2016" name="Nature">
        <title>The genome of the seagrass Zostera marina reveals angiosperm adaptation to the sea.</title>
        <authorList>
            <person name="Olsen J.L."/>
            <person name="Rouze P."/>
            <person name="Verhelst B."/>
            <person name="Lin Y.-C."/>
            <person name="Bayer T."/>
            <person name="Collen J."/>
            <person name="Dattolo E."/>
            <person name="De Paoli E."/>
            <person name="Dittami S."/>
            <person name="Maumus F."/>
            <person name="Michel G."/>
            <person name="Kersting A."/>
            <person name="Lauritano C."/>
            <person name="Lohaus R."/>
            <person name="Toepel M."/>
            <person name="Tonon T."/>
            <person name="Vanneste K."/>
            <person name="Amirebrahimi M."/>
            <person name="Brakel J."/>
            <person name="Bostroem C."/>
            <person name="Chovatia M."/>
            <person name="Grimwood J."/>
            <person name="Jenkins J.W."/>
            <person name="Jueterbock A."/>
            <person name="Mraz A."/>
            <person name="Stam W.T."/>
            <person name="Tice H."/>
            <person name="Bornberg-Bauer E."/>
            <person name="Green P.J."/>
            <person name="Pearson G.A."/>
            <person name="Procaccini G."/>
            <person name="Duarte C.M."/>
            <person name="Schmutz J."/>
            <person name="Reusch T.B.H."/>
            <person name="Van de Peer Y."/>
        </authorList>
    </citation>
    <scope>NUCLEOTIDE SEQUENCE [LARGE SCALE GENOMIC DNA]</scope>
    <source>
        <strain evidence="5">cv. Finnish</strain>
    </source>
</reference>
<comment type="caution">
    <text evidence="4">The sequence shown here is derived from an EMBL/GenBank/DDBJ whole genome shotgun (WGS) entry which is preliminary data.</text>
</comment>
<dbReference type="PANTHER" id="PTHR43592:SF7">
    <property type="entry name" value="CAAX AMINO TERMINAL PROTEASE FAMILY PROTEIN"/>
    <property type="match status" value="1"/>
</dbReference>
<dbReference type="Pfam" id="PF02517">
    <property type="entry name" value="Rce1-like"/>
    <property type="match status" value="1"/>
</dbReference>
<evidence type="ECO:0000313" key="5">
    <source>
        <dbReference type="Proteomes" id="UP000036987"/>
    </source>
</evidence>
<dbReference type="STRING" id="29655.A0A0K9NQF0"/>
<dbReference type="OrthoDB" id="2017864at2759"/>
<sequence length="295" mass="32224">MIGMTTLRIYTTWPLHLEGDKSTGRKIICFLRNRSWTASLSKKSRKKFKKNGAAPRKNAPADINVPSGAKNEDSSGDGDNNNKVVTSDRNSSFRAPTRSDVLQACIITSGSILALGVILREASHIAFAEGMIKQDNCSEISFGFESWDLQLIIALVVLISTCRYVLLRIWPDFRDSSEAANRQVLTTLQPLDYVLVAFLPGISEELLFRGGLLPIVGLNWESALAISVIFGGLHLGNGRRYSFAIWATIIGFAYGATTLVSSSIIVPMAAHSLNNLVGGILWNYSSKSHDSKSSQ</sequence>
<dbReference type="InterPro" id="IPR003675">
    <property type="entry name" value="Rce1/LyrA-like_dom"/>
</dbReference>
<feature type="region of interest" description="Disordered" evidence="1">
    <location>
        <begin position="41"/>
        <end position="93"/>
    </location>
</feature>
<keyword evidence="5" id="KW-1185">Reference proteome</keyword>
<name>A0A0K9NQF0_ZOSMR</name>
<evidence type="ECO:0000313" key="4">
    <source>
        <dbReference type="EMBL" id="KMZ58180.1"/>
    </source>
</evidence>
<dbReference type="EMBL" id="LFYR01001977">
    <property type="protein sequence ID" value="KMZ58180.1"/>
    <property type="molecule type" value="Genomic_DNA"/>
</dbReference>
<feature type="domain" description="CAAX prenyl protease 2/Lysostaphin resistance protein A-like" evidence="3">
    <location>
        <begin position="190"/>
        <end position="277"/>
    </location>
</feature>